<name>A0AAE9Z818_9GAMM</name>
<proteinExistence type="predicted"/>
<dbReference type="InterPro" id="IPR032687">
    <property type="entry name" value="AraC-type_N"/>
</dbReference>
<protein>
    <submittedName>
        <fullName evidence="5">AraC family transcriptional regulator</fullName>
    </submittedName>
</protein>
<evidence type="ECO:0000256" key="3">
    <source>
        <dbReference type="ARBA" id="ARBA00023163"/>
    </source>
</evidence>
<accession>A0AAE9Z818</accession>
<evidence type="ECO:0000313" key="6">
    <source>
        <dbReference type="Proteomes" id="UP000032352"/>
    </source>
</evidence>
<keyword evidence="3" id="KW-0804">Transcription</keyword>
<dbReference type="Gene3D" id="1.10.10.60">
    <property type="entry name" value="Homeodomain-like"/>
    <property type="match status" value="1"/>
</dbReference>
<evidence type="ECO:0000256" key="2">
    <source>
        <dbReference type="ARBA" id="ARBA00023125"/>
    </source>
</evidence>
<dbReference type="Pfam" id="PF12625">
    <property type="entry name" value="Arabinose_bd"/>
    <property type="match status" value="1"/>
</dbReference>
<dbReference type="KEGG" id="tvd:SG34_031605"/>
<dbReference type="GO" id="GO:0000976">
    <property type="term" value="F:transcription cis-regulatory region binding"/>
    <property type="evidence" value="ECO:0007669"/>
    <property type="project" value="TreeGrafter"/>
</dbReference>
<dbReference type="InterPro" id="IPR009057">
    <property type="entry name" value="Homeodomain-like_sf"/>
</dbReference>
<dbReference type="AlphaFoldDB" id="A0AAE9Z818"/>
<dbReference type="Pfam" id="PF12833">
    <property type="entry name" value="HTH_18"/>
    <property type="match status" value="1"/>
</dbReference>
<sequence length="343" mass="38242">MKRIKVIGKGQSRGDVSMHSAIAKMLRRAIDEQGYSGEKVFSSLGISPVELDKSHTRIAAYKMDLLWRAAVRLTGIEPLSVNFAGQFRPASFDGLDFMLATSDTLLDALYRLVRYYKVISTAGMLHVDVGEDTVRVWLEIPISAEAAFSPSVDAAMTLFLQLCRFACTETLSPVRVELQRLAPDDETAFNDFFLCPVHYQSAENALVFRRSEAEKRLPMANVRLARANEQVVKACLADIESEDIASRVVSEIIKKLPNGLPSQEAIARQLCMSTRTLQRKLAVAETSFTELLNQARKELALQYLKNSRQSVGEIAGLLGFSDPSNFTRFFKRLTGQKPSAYFS</sequence>
<keyword evidence="6" id="KW-1185">Reference proteome</keyword>
<evidence type="ECO:0000313" key="5">
    <source>
        <dbReference type="EMBL" id="WDE08471.1"/>
    </source>
</evidence>
<evidence type="ECO:0000259" key="4">
    <source>
        <dbReference type="PROSITE" id="PS01124"/>
    </source>
</evidence>
<dbReference type="PROSITE" id="PS01124">
    <property type="entry name" value="HTH_ARAC_FAMILY_2"/>
    <property type="match status" value="1"/>
</dbReference>
<gene>
    <name evidence="5" type="ORF">SG34_031605</name>
</gene>
<keyword evidence="1" id="KW-0805">Transcription regulation</keyword>
<evidence type="ECO:0000256" key="1">
    <source>
        <dbReference type="ARBA" id="ARBA00023015"/>
    </source>
</evidence>
<dbReference type="Proteomes" id="UP000032352">
    <property type="component" value="Chromosome pTvir"/>
</dbReference>
<keyword evidence="2" id="KW-0238">DNA-binding</keyword>
<dbReference type="GO" id="GO:0003700">
    <property type="term" value="F:DNA-binding transcription factor activity"/>
    <property type="evidence" value="ECO:0007669"/>
    <property type="project" value="InterPro"/>
</dbReference>
<dbReference type="SMART" id="SM00342">
    <property type="entry name" value="HTH_ARAC"/>
    <property type="match status" value="1"/>
</dbReference>
<dbReference type="PANTHER" id="PTHR47894:SF1">
    <property type="entry name" value="HTH-TYPE TRANSCRIPTIONAL REGULATOR VQSM"/>
    <property type="match status" value="1"/>
</dbReference>
<dbReference type="EMBL" id="CP059734">
    <property type="protein sequence ID" value="WDE08471.1"/>
    <property type="molecule type" value="Genomic_DNA"/>
</dbReference>
<feature type="domain" description="HTH araC/xylS-type" evidence="4">
    <location>
        <begin position="246"/>
        <end position="343"/>
    </location>
</feature>
<dbReference type="RefSeq" id="WP_044837609.1">
    <property type="nucleotide sequence ID" value="NZ_CP059734.1"/>
</dbReference>
<organism evidence="5 6">
    <name type="scientific">Thalassomonas viridans</name>
    <dbReference type="NCBI Taxonomy" id="137584"/>
    <lineage>
        <taxon>Bacteria</taxon>
        <taxon>Pseudomonadati</taxon>
        <taxon>Pseudomonadota</taxon>
        <taxon>Gammaproteobacteria</taxon>
        <taxon>Alteromonadales</taxon>
        <taxon>Colwelliaceae</taxon>
        <taxon>Thalassomonas</taxon>
    </lineage>
</organism>
<dbReference type="InterPro" id="IPR018060">
    <property type="entry name" value="HTH_AraC"/>
</dbReference>
<dbReference type="GO" id="GO:0005829">
    <property type="term" value="C:cytosol"/>
    <property type="evidence" value="ECO:0007669"/>
    <property type="project" value="TreeGrafter"/>
</dbReference>
<reference evidence="5 6" key="1">
    <citation type="journal article" date="2015" name="Genome Announc.">
        <title>Draft Genome Sequences of Marine Isolates of Thalassomonas viridans and Thalassomonas actiniarum.</title>
        <authorList>
            <person name="Olonade I."/>
            <person name="van Zyl L.J."/>
            <person name="Trindade M."/>
        </authorList>
    </citation>
    <scope>NUCLEOTIDE SEQUENCE [LARGE SCALE GENOMIC DNA]</scope>
    <source>
        <strain evidence="5 6">XOM25</strain>
    </source>
</reference>
<dbReference type="SUPFAM" id="SSF46689">
    <property type="entry name" value="Homeodomain-like"/>
    <property type="match status" value="1"/>
</dbReference>
<dbReference type="PANTHER" id="PTHR47894">
    <property type="entry name" value="HTH-TYPE TRANSCRIPTIONAL REGULATOR GADX"/>
    <property type="match status" value="1"/>
</dbReference>
<reference evidence="5 6" key="2">
    <citation type="journal article" date="2022" name="Mar. Drugs">
        <title>Bioassay-Guided Fractionation Leads to the Detection of Cholic Acid Generated by the Rare Thalassomonas sp.</title>
        <authorList>
            <person name="Pheiffer F."/>
            <person name="Schneider Y.K."/>
            <person name="Hansen E.H."/>
            <person name="Andersen J.H."/>
            <person name="Isaksson J."/>
            <person name="Busche T."/>
            <person name="R C."/>
            <person name="Kalinowski J."/>
            <person name="Zyl L.V."/>
            <person name="Trindade M."/>
        </authorList>
    </citation>
    <scope>NUCLEOTIDE SEQUENCE [LARGE SCALE GENOMIC DNA]</scope>
    <source>
        <strain evidence="5 6">XOM25</strain>
    </source>
</reference>